<gene>
    <name evidence="2" type="ORF">SAMN05444354_106108</name>
</gene>
<evidence type="ECO:0000259" key="1">
    <source>
        <dbReference type="Pfam" id="PF12697"/>
    </source>
</evidence>
<dbReference type="Gene3D" id="3.40.50.1820">
    <property type="entry name" value="alpha/beta hydrolase"/>
    <property type="match status" value="1"/>
</dbReference>
<protein>
    <submittedName>
        <fullName evidence="2">Pimeloyl-ACP methyl ester carboxylesterase</fullName>
    </submittedName>
</protein>
<organism evidence="2 3">
    <name type="scientific">Stigmatella aurantiaca</name>
    <dbReference type="NCBI Taxonomy" id="41"/>
    <lineage>
        <taxon>Bacteria</taxon>
        <taxon>Pseudomonadati</taxon>
        <taxon>Myxococcota</taxon>
        <taxon>Myxococcia</taxon>
        <taxon>Myxococcales</taxon>
        <taxon>Cystobacterineae</taxon>
        <taxon>Archangiaceae</taxon>
        <taxon>Stigmatella</taxon>
    </lineage>
</organism>
<feature type="domain" description="AB hydrolase-1" evidence="1">
    <location>
        <begin position="38"/>
        <end position="246"/>
    </location>
</feature>
<dbReference type="InterPro" id="IPR000073">
    <property type="entry name" value="AB_hydrolase_1"/>
</dbReference>
<dbReference type="SUPFAM" id="SSF53474">
    <property type="entry name" value="alpha/beta-Hydrolases"/>
    <property type="match status" value="1"/>
</dbReference>
<keyword evidence="3" id="KW-1185">Reference proteome</keyword>
<reference evidence="3" key="1">
    <citation type="submission" date="2016-10" db="EMBL/GenBank/DDBJ databases">
        <authorList>
            <person name="Varghese N."/>
            <person name="Submissions S."/>
        </authorList>
    </citation>
    <scope>NUCLEOTIDE SEQUENCE [LARGE SCALE GENOMIC DNA]</scope>
    <source>
        <strain evidence="3">DSM 17044</strain>
    </source>
</reference>
<dbReference type="Pfam" id="PF12697">
    <property type="entry name" value="Abhydrolase_6"/>
    <property type="match status" value="1"/>
</dbReference>
<dbReference type="Proteomes" id="UP000182719">
    <property type="component" value="Unassembled WGS sequence"/>
</dbReference>
<dbReference type="EMBL" id="FOAP01000006">
    <property type="protein sequence ID" value="SEL46243.1"/>
    <property type="molecule type" value="Genomic_DNA"/>
</dbReference>
<sequence length="262" mass="28295">MTQVISKDGTPIAYEKLGSGPALILVDGALCSRRFGPMPKLAPLLAQRFTVFVYDRRGRGDSGDTQPYAKERELEDLDALIQAAGGSAFVVGLSSGGALALEAAASGLNIQKLVAYEPPYVAQHDARHAQAHHEAQLERLLAEGRRGHAVKYFMRDMVGAPGFMVVVMQLMRGVWKKLEAVAHTLPYDARIMGDFSIPKTRLASIKVPSLVMYGGKTDAKLKMAAEAIADIVPGARRRALDGQTHNVNPKVLTPAVVEYFTA</sequence>
<dbReference type="InterPro" id="IPR029058">
    <property type="entry name" value="AB_hydrolase_fold"/>
</dbReference>
<proteinExistence type="predicted"/>
<accession>A0A1H7QE79</accession>
<dbReference type="AlphaFoldDB" id="A0A1H7QE79"/>
<dbReference type="OrthoDB" id="63519at2"/>
<dbReference type="PANTHER" id="PTHR43433:SF5">
    <property type="entry name" value="AB HYDROLASE-1 DOMAIN-CONTAINING PROTEIN"/>
    <property type="match status" value="1"/>
</dbReference>
<dbReference type="RefSeq" id="WP_075006819.1">
    <property type="nucleotide sequence ID" value="NZ_FOAP01000006.1"/>
</dbReference>
<dbReference type="PANTHER" id="PTHR43433">
    <property type="entry name" value="HYDROLASE, ALPHA/BETA FOLD FAMILY PROTEIN"/>
    <property type="match status" value="1"/>
</dbReference>
<evidence type="ECO:0000313" key="3">
    <source>
        <dbReference type="Proteomes" id="UP000182719"/>
    </source>
</evidence>
<dbReference type="InterPro" id="IPR050471">
    <property type="entry name" value="AB_hydrolase"/>
</dbReference>
<name>A0A1H7QE79_STIAU</name>
<evidence type="ECO:0000313" key="2">
    <source>
        <dbReference type="EMBL" id="SEL46243.1"/>
    </source>
</evidence>